<keyword evidence="3" id="KW-1185">Reference proteome</keyword>
<proteinExistence type="predicted"/>
<sequence length="314" mass="34646">MKRFLATFFILLSASLASGAEQMIPAGSVIQCIVSEPNLSSKTMKIGDPVLCRVSHVELYGRSVFPYESYMVGRFEEFKDPGHFVGKGWMELKFDRLVVGNDTVIPISTRVVATSGKNAVDANGRILGTGHAVRDTVEWLIPVLWPIDLINLPRRGPRPVLKAETRLTIKIMDDFGIPTKTEVQHQPELISRYNYADPAPAQQAPAPIERAYAQSAQQAPAPIERSYAQLAQQQAPPMLQTYTQPNSTVVVVMNPTPQFYGYPAPAAAYPYPPPPAAYPYPPPPAAYPYPYPPPQVSSGYGYPPLAYGGYYRPY</sequence>
<dbReference type="RefSeq" id="WP_207231751.1">
    <property type="nucleotide sequence ID" value="NZ_SHKW01000001.1"/>
</dbReference>
<evidence type="ECO:0000313" key="3">
    <source>
        <dbReference type="Proteomes" id="UP000292958"/>
    </source>
</evidence>
<evidence type="ECO:0000256" key="1">
    <source>
        <dbReference type="SAM" id="SignalP"/>
    </source>
</evidence>
<dbReference type="AlphaFoldDB" id="A0A4Q7YWW8"/>
<keyword evidence="1" id="KW-0732">Signal</keyword>
<accession>A0A4Q7YWW8</accession>
<reference evidence="2 3" key="1">
    <citation type="submission" date="2019-02" db="EMBL/GenBank/DDBJ databases">
        <title>Genomic Encyclopedia of Archaeal and Bacterial Type Strains, Phase II (KMG-II): from individual species to whole genera.</title>
        <authorList>
            <person name="Goeker M."/>
        </authorList>
    </citation>
    <scope>NUCLEOTIDE SEQUENCE [LARGE SCALE GENOMIC DNA]</scope>
    <source>
        <strain evidence="2 3">DSM 18101</strain>
    </source>
</reference>
<protein>
    <submittedName>
        <fullName evidence="2">Uncharacterized protein</fullName>
    </submittedName>
</protein>
<comment type="caution">
    <text evidence="2">The sequence shown here is derived from an EMBL/GenBank/DDBJ whole genome shotgun (WGS) entry which is preliminary data.</text>
</comment>
<dbReference type="EMBL" id="SHKW01000001">
    <property type="protein sequence ID" value="RZU41691.1"/>
    <property type="molecule type" value="Genomic_DNA"/>
</dbReference>
<feature type="chain" id="PRO_5020379724" evidence="1">
    <location>
        <begin position="20"/>
        <end position="314"/>
    </location>
</feature>
<gene>
    <name evidence="2" type="ORF">BDD14_3218</name>
</gene>
<dbReference type="Proteomes" id="UP000292958">
    <property type="component" value="Unassembled WGS sequence"/>
</dbReference>
<name>A0A4Q7YWW8_9BACT</name>
<feature type="signal peptide" evidence="1">
    <location>
        <begin position="1"/>
        <end position="19"/>
    </location>
</feature>
<evidence type="ECO:0000313" key="2">
    <source>
        <dbReference type="EMBL" id="RZU41691.1"/>
    </source>
</evidence>
<organism evidence="2 3">
    <name type="scientific">Edaphobacter modestus</name>
    <dbReference type="NCBI Taxonomy" id="388466"/>
    <lineage>
        <taxon>Bacteria</taxon>
        <taxon>Pseudomonadati</taxon>
        <taxon>Acidobacteriota</taxon>
        <taxon>Terriglobia</taxon>
        <taxon>Terriglobales</taxon>
        <taxon>Acidobacteriaceae</taxon>
        <taxon>Edaphobacter</taxon>
    </lineage>
</organism>